<feature type="chain" id="PRO_5015085791" description="Cystatin" evidence="1">
    <location>
        <begin position="20"/>
        <end position="130"/>
    </location>
</feature>
<sequence>MHLYSTLLILLVTLATSYAQDEIERSTREIIKEHMQAYIEASSTFDTMVLRKLNRQYDNSPFALRAVNLHKIKLSKVGYVGIAIAATMLFQYKDNKPEVYVLHIEKAVDSPSRWTITKFFPVEEDRGFFY</sequence>
<keyword evidence="1" id="KW-0732">Signal</keyword>
<proteinExistence type="predicted"/>
<dbReference type="EnsemblMetazoa" id="CJA23512.1">
    <property type="protein sequence ID" value="CJA23512.1"/>
    <property type="gene ID" value="WBGene00179084"/>
</dbReference>
<evidence type="ECO:0000313" key="2">
    <source>
        <dbReference type="EnsemblMetazoa" id="CJA30821.1"/>
    </source>
</evidence>
<name>A0A2Q4SEH2_CAEJA</name>
<feature type="signal peptide" evidence="1">
    <location>
        <begin position="1"/>
        <end position="19"/>
    </location>
</feature>
<dbReference type="Proteomes" id="UP000005237">
    <property type="component" value="Unassembled WGS sequence"/>
</dbReference>
<accession>A0A2Q4SEH2</accession>
<dbReference type="AlphaFoldDB" id="A0A2Q4SEH2"/>
<evidence type="ECO:0000313" key="3">
    <source>
        <dbReference type="Proteomes" id="UP000005237"/>
    </source>
</evidence>
<evidence type="ECO:0008006" key="4">
    <source>
        <dbReference type="Google" id="ProtNLM"/>
    </source>
</evidence>
<dbReference type="InParanoid" id="A0A2Q4SEH2"/>
<organism evidence="2 3">
    <name type="scientific">Caenorhabditis japonica</name>
    <dbReference type="NCBI Taxonomy" id="281687"/>
    <lineage>
        <taxon>Eukaryota</taxon>
        <taxon>Metazoa</taxon>
        <taxon>Ecdysozoa</taxon>
        <taxon>Nematoda</taxon>
        <taxon>Chromadorea</taxon>
        <taxon>Rhabditida</taxon>
        <taxon>Rhabditina</taxon>
        <taxon>Rhabditomorpha</taxon>
        <taxon>Rhabditoidea</taxon>
        <taxon>Rhabditidae</taxon>
        <taxon>Peloderinae</taxon>
        <taxon>Caenorhabditis</taxon>
    </lineage>
</organism>
<reference evidence="3" key="1">
    <citation type="submission" date="2010-08" db="EMBL/GenBank/DDBJ databases">
        <authorList>
            <consortium name="Caenorhabditis japonica Sequencing Consortium"/>
            <person name="Wilson R.K."/>
        </authorList>
    </citation>
    <scope>NUCLEOTIDE SEQUENCE [LARGE SCALE GENOMIC DNA]</scope>
    <source>
        <strain evidence="3">DF5081</strain>
    </source>
</reference>
<dbReference type="EnsemblMetazoa" id="CJA30821.1">
    <property type="protein sequence ID" value="CJA30821.1"/>
    <property type="gene ID" value="WBGene00206668"/>
</dbReference>
<reference evidence="2" key="2">
    <citation type="submission" date="2022-06" db="UniProtKB">
        <authorList>
            <consortium name="EnsemblMetazoa"/>
        </authorList>
    </citation>
    <scope>IDENTIFICATION</scope>
    <source>
        <strain evidence="2">DF5081</strain>
    </source>
</reference>
<evidence type="ECO:0000256" key="1">
    <source>
        <dbReference type="SAM" id="SignalP"/>
    </source>
</evidence>
<keyword evidence="3" id="KW-1185">Reference proteome</keyword>
<protein>
    <recommendedName>
        <fullName evidence="4">Cystatin</fullName>
    </recommendedName>
</protein>